<protein>
    <recommendedName>
        <fullName evidence="4">Chitin-binding type-2 domain-containing protein</fullName>
    </recommendedName>
</protein>
<dbReference type="GeneID" id="108047998"/>
<sequence>MQGIISILAIVLCGLGVVISLSCKECLTTDVYCINQTSYRNCINNVPIGNVINCRADTVCSNSNDVCVESSKINEDIQDVCGTSGGIGCGQCTSNKFTCVSQNQFVRCSGTTLIDSNIYNCDTDEVCISEAISKYENICVPSCARDFLNLKATCSNVDYTTTTTAAPTTTTPSPDEKASACSAAETSLQIPATTKYFLTKYPLDTCGSYLYCEKNEKTAKWDTVYVPCPATKPFFDSAKSLCVATKPSSCT</sequence>
<feature type="signal peptide" evidence="1">
    <location>
        <begin position="1"/>
        <end position="20"/>
    </location>
</feature>
<dbReference type="EnsemblMetazoa" id="XM_017128442.2">
    <property type="protein sequence ID" value="XP_016983931.2"/>
    <property type="gene ID" value="LOC108047998"/>
</dbReference>
<dbReference type="Proteomes" id="UP001652680">
    <property type="component" value="Unassembled WGS sequence"/>
</dbReference>
<dbReference type="RefSeq" id="XP_016983931.2">
    <property type="nucleotide sequence ID" value="XM_017128442.2"/>
</dbReference>
<keyword evidence="3" id="KW-1185">Reference proteome</keyword>
<evidence type="ECO:0000313" key="2">
    <source>
        <dbReference type="EnsemblMetazoa" id="XP_016983931.2"/>
    </source>
</evidence>
<proteinExistence type="predicted"/>
<keyword evidence="1" id="KW-0732">Signal</keyword>
<feature type="chain" id="PRO_5046529491" description="Chitin-binding type-2 domain-containing protein" evidence="1">
    <location>
        <begin position="21"/>
        <end position="251"/>
    </location>
</feature>
<reference evidence="3" key="1">
    <citation type="journal article" date="2021" name="Elife">
        <title>Highly contiguous assemblies of 101 drosophilid genomes.</title>
        <authorList>
            <person name="Kim B.Y."/>
            <person name="Wang J.R."/>
            <person name="Miller D.E."/>
            <person name="Barmina O."/>
            <person name="Delaney E."/>
            <person name="Thompson A."/>
            <person name="Comeault A.A."/>
            <person name="Peede D."/>
            <person name="D'Agostino E.R."/>
            <person name="Pelaez J."/>
            <person name="Aguilar J.M."/>
            <person name="Haji D."/>
            <person name="Matsunaga T."/>
            <person name="Armstrong E.E."/>
            <person name="Zych M."/>
            <person name="Ogawa Y."/>
            <person name="Stamenkovic-Radak M."/>
            <person name="Jelic M."/>
            <person name="Veselinovic M.S."/>
            <person name="Tanaskovic M."/>
            <person name="Eric P."/>
            <person name="Gao J.J."/>
            <person name="Katoh T.K."/>
            <person name="Toda M.J."/>
            <person name="Watabe H."/>
            <person name="Watada M."/>
            <person name="Davis J.S."/>
            <person name="Moyle L.C."/>
            <person name="Manoli G."/>
            <person name="Bertolini E."/>
            <person name="Kostal V."/>
            <person name="Hawley R.S."/>
            <person name="Takahashi A."/>
            <person name="Jones C.D."/>
            <person name="Price D.K."/>
            <person name="Whiteman N."/>
            <person name="Kopp A."/>
            <person name="Matute D.R."/>
            <person name="Petrov D.A."/>
        </authorList>
    </citation>
    <scope>NUCLEOTIDE SEQUENCE [LARGE SCALE GENOMIC DNA]</scope>
</reference>
<accession>A0ABM5HQK6</accession>
<evidence type="ECO:0008006" key="4">
    <source>
        <dbReference type="Google" id="ProtNLM"/>
    </source>
</evidence>
<name>A0ABM5HQK6_DRORH</name>
<reference evidence="2" key="2">
    <citation type="submission" date="2025-05" db="UniProtKB">
        <authorList>
            <consortium name="EnsemblMetazoa"/>
        </authorList>
    </citation>
    <scope>IDENTIFICATION</scope>
</reference>
<evidence type="ECO:0000256" key="1">
    <source>
        <dbReference type="SAM" id="SignalP"/>
    </source>
</evidence>
<evidence type="ECO:0000313" key="3">
    <source>
        <dbReference type="Proteomes" id="UP001652680"/>
    </source>
</evidence>
<organism evidence="2 3">
    <name type="scientific">Drosophila rhopaloa</name>
    <name type="common">Fruit fly</name>
    <dbReference type="NCBI Taxonomy" id="1041015"/>
    <lineage>
        <taxon>Eukaryota</taxon>
        <taxon>Metazoa</taxon>
        <taxon>Ecdysozoa</taxon>
        <taxon>Arthropoda</taxon>
        <taxon>Hexapoda</taxon>
        <taxon>Insecta</taxon>
        <taxon>Pterygota</taxon>
        <taxon>Neoptera</taxon>
        <taxon>Endopterygota</taxon>
        <taxon>Diptera</taxon>
        <taxon>Brachycera</taxon>
        <taxon>Muscomorpha</taxon>
        <taxon>Ephydroidea</taxon>
        <taxon>Drosophilidae</taxon>
        <taxon>Drosophila</taxon>
        <taxon>Sophophora</taxon>
    </lineage>
</organism>